<evidence type="ECO:0000259" key="6">
    <source>
        <dbReference type="PROSITE" id="PS50977"/>
    </source>
</evidence>
<dbReference type="InterPro" id="IPR023772">
    <property type="entry name" value="DNA-bd_HTH_TetR-type_CS"/>
</dbReference>
<keyword evidence="1" id="KW-0678">Repressor</keyword>
<dbReference type="InterPro" id="IPR050109">
    <property type="entry name" value="HTH-type_TetR-like_transc_reg"/>
</dbReference>
<evidence type="ECO:0000256" key="1">
    <source>
        <dbReference type="ARBA" id="ARBA00022491"/>
    </source>
</evidence>
<keyword evidence="8" id="KW-1185">Reference proteome</keyword>
<dbReference type="Pfam" id="PF00440">
    <property type="entry name" value="TetR_N"/>
    <property type="match status" value="1"/>
</dbReference>
<dbReference type="PROSITE" id="PS50977">
    <property type="entry name" value="HTH_TETR_2"/>
    <property type="match status" value="1"/>
</dbReference>
<dbReference type="Gene3D" id="1.10.357.10">
    <property type="entry name" value="Tetracycline Repressor, domain 2"/>
    <property type="match status" value="1"/>
</dbReference>
<comment type="caution">
    <text evidence="7">The sequence shown here is derived from an EMBL/GenBank/DDBJ whole genome shotgun (WGS) entry which is preliminary data.</text>
</comment>
<name>A0A927FKT7_9BURK</name>
<evidence type="ECO:0000313" key="7">
    <source>
        <dbReference type="EMBL" id="MBD8051355.1"/>
    </source>
</evidence>
<dbReference type="InterPro" id="IPR001647">
    <property type="entry name" value="HTH_TetR"/>
</dbReference>
<gene>
    <name evidence="7" type="ORF">IC609_12430</name>
</gene>
<dbReference type="InterPro" id="IPR009057">
    <property type="entry name" value="Homeodomain-like_sf"/>
</dbReference>
<feature type="domain" description="HTH tetR-type" evidence="6">
    <location>
        <begin position="12"/>
        <end position="72"/>
    </location>
</feature>
<accession>A0A927FKT7</accession>
<dbReference type="RefSeq" id="WP_191819788.1">
    <property type="nucleotide sequence ID" value="NZ_JACYFT010000002.1"/>
</dbReference>
<evidence type="ECO:0000256" key="4">
    <source>
        <dbReference type="ARBA" id="ARBA00023163"/>
    </source>
</evidence>
<dbReference type="GO" id="GO:0000976">
    <property type="term" value="F:transcription cis-regulatory region binding"/>
    <property type="evidence" value="ECO:0007669"/>
    <property type="project" value="TreeGrafter"/>
</dbReference>
<keyword evidence="3 5" id="KW-0238">DNA-binding</keyword>
<dbReference type="GO" id="GO:0003700">
    <property type="term" value="F:DNA-binding transcription factor activity"/>
    <property type="evidence" value="ECO:0007669"/>
    <property type="project" value="TreeGrafter"/>
</dbReference>
<feature type="DNA-binding region" description="H-T-H motif" evidence="5">
    <location>
        <begin position="35"/>
        <end position="54"/>
    </location>
</feature>
<dbReference type="PROSITE" id="PS01081">
    <property type="entry name" value="HTH_TETR_1"/>
    <property type="match status" value="1"/>
</dbReference>
<dbReference type="InterPro" id="IPR036271">
    <property type="entry name" value="Tet_transcr_reg_TetR-rel_C_sf"/>
</dbReference>
<reference evidence="7" key="1">
    <citation type="submission" date="2020-09" db="EMBL/GenBank/DDBJ databases">
        <title>Genome seq and assembly of Limnohabitants sp.</title>
        <authorList>
            <person name="Chhetri G."/>
        </authorList>
    </citation>
    <scope>NUCLEOTIDE SEQUENCE</scope>
    <source>
        <strain evidence="7">JUR4</strain>
    </source>
</reference>
<dbReference type="SUPFAM" id="SSF48498">
    <property type="entry name" value="Tetracyclin repressor-like, C-terminal domain"/>
    <property type="match status" value="1"/>
</dbReference>
<dbReference type="SUPFAM" id="SSF46689">
    <property type="entry name" value="Homeodomain-like"/>
    <property type="match status" value="1"/>
</dbReference>
<evidence type="ECO:0000256" key="2">
    <source>
        <dbReference type="ARBA" id="ARBA00023015"/>
    </source>
</evidence>
<dbReference type="Proteomes" id="UP000647424">
    <property type="component" value="Unassembled WGS sequence"/>
</dbReference>
<organism evidence="7 8">
    <name type="scientific">Limnohabitans radicicola</name>
    <dbReference type="NCBI Taxonomy" id="2771427"/>
    <lineage>
        <taxon>Bacteria</taxon>
        <taxon>Pseudomonadati</taxon>
        <taxon>Pseudomonadota</taxon>
        <taxon>Betaproteobacteria</taxon>
        <taxon>Burkholderiales</taxon>
        <taxon>Comamonadaceae</taxon>
        <taxon>Limnohabitans</taxon>
    </lineage>
</organism>
<sequence>MVVNTRIRLKTEDRQAELVQAALGLAAQRSPAEITTGDLALAIGITQGGVFKHFESKEAIWLAVLDWTHQSLIGRLEQAAQARQDNALQALRAVFLAHIGFVEQFPGVPRLVFQELQHAKPTPLKGRVQRLMADYRTLVTQLLDQAREERLLAKDVDLPSAVVLFMGAVQGLVMQSLVTGNLHGLARQGKAVFNLYEAGLLPTPQT</sequence>
<keyword evidence="4" id="KW-0804">Transcription</keyword>
<evidence type="ECO:0000256" key="3">
    <source>
        <dbReference type="ARBA" id="ARBA00023125"/>
    </source>
</evidence>
<dbReference type="AlphaFoldDB" id="A0A927FKT7"/>
<evidence type="ECO:0000313" key="8">
    <source>
        <dbReference type="Proteomes" id="UP000647424"/>
    </source>
</evidence>
<dbReference type="Pfam" id="PF16925">
    <property type="entry name" value="TetR_C_13"/>
    <property type="match status" value="1"/>
</dbReference>
<keyword evidence="2" id="KW-0805">Transcription regulation</keyword>
<protein>
    <submittedName>
        <fullName evidence="7">TetR/AcrR family transcriptional regulator</fullName>
    </submittedName>
</protein>
<evidence type="ECO:0000256" key="5">
    <source>
        <dbReference type="PROSITE-ProRule" id="PRU00335"/>
    </source>
</evidence>
<dbReference type="PANTHER" id="PTHR30055">
    <property type="entry name" value="HTH-TYPE TRANSCRIPTIONAL REGULATOR RUTR"/>
    <property type="match status" value="1"/>
</dbReference>
<proteinExistence type="predicted"/>
<dbReference type="PANTHER" id="PTHR30055:SF234">
    <property type="entry name" value="HTH-TYPE TRANSCRIPTIONAL REGULATOR BETI"/>
    <property type="match status" value="1"/>
</dbReference>
<dbReference type="InterPro" id="IPR011075">
    <property type="entry name" value="TetR_C"/>
</dbReference>
<dbReference type="EMBL" id="JACYFT010000002">
    <property type="protein sequence ID" value="MBD8051355.1"/>
    <property type="molecule type" value="Genomic_DNA"/>
</dbReference>